<dbReference type="InterPro" id="IPR042070">
    <property type="entry name" value="PucR_C-HTH_sf"/>
</dbReference>
<evidence type="ECO:0000313" key="4">
    <source>
        <dbReference type="Proteomes" id="UP000231742"/>
    </source>
</evidence>
<feature type="domain" description="PucR C-terminal helix-turn-helix" evidence="1">
    <location>
        <begin position="339"/>
        <end position="386"/>
    </location>
</feature>
<evidence type="ECO:0000259" key="2">
    <source>
        <dbReference type="Pfam" id="PF14361"/>
    </source>
</evidence>
<name>A0A2M9D5P3_9MICO</name>
<organism evidence="3 4">
    <name type="scientific">Salinibacterium amurskyense</name>
    <dbReference type="NCBI Taxonomy" id="205941"/>
    <lineage>
        <taxon>Bacteria</taxon>
        <taxon>Bacillati</taxon>
        <taxon>Actinomycetota</taxon>
        <taxon>Actinomycetes</taxon>
        <taxon>Micrococcales</taxon>
        <taxon>Microbacteriaceae</taxon>
        <taxon>Salinibacterium</taxon>
    </lineage>
</organism>
<comment type="caution">
    <text evidence="3">The sequence shown here is derived from an EMBL/GenBank/DDBJ whole genome shotgun (WGS) entry which is preliminary data.</text>
</comment>
<gene>
    <name evidence="3" type="ORF">CLV85_0194</name>
</gene>
<dbReference type="Pfam" id="PF14361">
    <property type="entry name" value="RsbRD_N"/>
    <property type="match status" value="1"/>
</dbReference>
<dbReference type="Gene3D" id="1.10.10.2840">
    <property type="entry name" value="PucR C-terminal helix-turn-helix domain"/>
    <property type="match status" value="1"/>
</dbReference>
<accession>A0A2M9D5P3</accession>
<protein>
    <submittedName>
        <fullName evidence="3">PucR-like helix-turn-helix protein</fullName>
    </submittedName>
</protein>
<proteinExistence type="predicted"/>
<keyword evidence="4" id="KW-1185">Reference proteome</keyword>
<dbReference type="InterPro" id="IPR025751">
    <property type="entry name" value="RsbRD_N_dom"/>
</dbReference>
<dbReference type="Pfam" id="PF13556">
    <property type="entry name" value="HTH_30"/>
    <property type="match status" value="1"/>
</dbReference>
<dbReference type="InterPro" id="IPR025736">
    <property type="entry name" value="PucR_C-HTH_dom"/>
</dbReference>
<evidence type="ECO:0000313" key="3">
    <source>
        <dbReference type="EMBL" id="PJJ81027.1"/>
    </source>
</evidence>
<feature type="domain" description="RsbT co-antagonist protein RsbRD N-terminal" evidence="2">
    <location>
        <begin position="36"/>
        <end position="171"/>
    </location>
</feature>
<reference evidence="3 4" key="1">
    <citation type="submission" date="2017-11" db="EMBL/GenBank/DDBJ databases">
        <title>Genomic Encyclopedia of Archaeal and Bacterial Type Strains, Phase II (KMG-II): From Individual Species to Whole Genera.</title>
        <authorList>
            <person name="Goeker M."/>
        </authorList>
    </citation>
    <scope>NUCLEOTIDE SEQUENCE [LARGE SCALE GENOMIC DNA]</scope>
    <source>
        <strain evidence="3 4">DSM 16400</strain>
    </source>
</reference>
<dbReference type="AlphaFoldDB" id="A0A2M9D5P3"/>
<dbReference type="Proteomes" id="UP000231742">
    <property type="component" value="Unassembled WGS sequence"/>
</dbReference>
<dbReference type="EMBL" id="PGFH01000001">
    <property type="protein sequence ID" value="PJJ81027.1"/>
    <property type="molecule type" value="Genomic_DNA"/>
</dbReference>
<sequence length="404" mass="44855">MHLHRLKSVRNVMDMTESSVPRILAQATSACLLEVDALVSRWAVQLGTIDAYKAGLVDLDRVAADCRMIFIRLLTDIGGHEIPAEARDVSERVGHSRALQGIPLVDVMSAVRLDYRIMWEAISAHTTDAEMREVFDSVPRIWDAVERHSQELTTAYTATQFGMAQVRQDERRLWFARILETDGKNHVLNTRACAVLSFAPESDFTVFTHADRVDESLDRLQNTLQQAGVVSHHHETVAGPVLIAQMPREGSLPLNAITHEHKVLMLDDIRGISAIPAAIRVTQAVALVLPAGDARLVNVSDFWHVAVFQNPLDAARILHQRHVDSLLKLPFAERAVLERTATEFLLTGSIALASRALFCHRNTVTNRLDSLERVTGLDLRLPAEASLYILARSATRAEATSLSD</sequence>
<evidence type="ECO:0000259" key="1">
    <source>
        <dbReference type="Pfam" id="PF13556"/>
    </source>
</evidence>